<dbReference type="InterPro" id="IPR002053">
    <property type="entry name" value="Glyco_hydro_25"/>
</dbReference>
<dbReference type="Pfam" id="PF01183">
    <property type="entry name" value="Glyco_hydro_25"/>
    <property type="match status" value="1"/>
</dbReference>
<evidence type="ECO:0000256" key="4">
    <source>
        <dbReference type="SAM" id="Phobius"/>
    </source>
</evidence>
<protein>
    <submittedName>
        <fullName evidence="5">Lysozyme</fullName>
    </submittedName>
</protein>
<name>A0A562SFH4_9HYPH</name>
<dbReference type="Gene3D" id="3.20.20.80">
    <property type="entry name" value="Glycosidases"/>
    <property type="match status" value="1"/>
</dbReference>
<dbReference type="Proteomes" id="UP000320593">
    <property type="component" value="Unassembled WGS sequence"/>
</dbReference>
<dbReference type="EMBL" id="VLLF01000012">
    <property type="protein sequence ID" value="TWI80042.1"/>
    <property type="molecule type" value="Genomic_DNA"/>
</dbReference>
<dbReference type="GO" id="GO:0009253">
    <property type="term" value="P:peptidoglycan catabolic process"/>
    <property type="evidence" value="ECO:0007669"/>
    <property type="project" value="InterPro"/>
</dbReference>
<dbReference type="PROSITE" id="PS51904">
    <property type="entry name" value="GLYCOSYL_HYDROL_F25_2"/>
    <property type="match status" value="1"/>
</dbReference>
<dbReference type="InterPro" id="IPR018077">
    <property type="entry name" value="Glyco_hydro_fam25_subgr"/>
</dbReference>
<comment type="similarity">
    <text evidence="1">Belongs to the glycosyl hydrolase 25 family.</text>
</comment>
<evidence type="ECO:0000313" key="5">
    <source>
        <dbReference type="EMBL" id="TWI80042.1"/>
    </source>
</evidence>
<gene>
    <name evidence="5" type="ORF">JM93_04154</name>
</gene>
<dbReference type="GO" id="GO:0016052">
    <property type="term" value="P:carbohydrate catabolic process"/>
    <property type="evidence" value="ECO:0007669"/>
    <property type="project" value="TreeGrafter"/>
</dbReference>
<comment type="caution">
    <text evidence="5">The sequence shown here is derived from an EMBL/GenBank/DDBJ whole genome shotgun (WGS) entry which is preliminary data.</text>
</comment>
<keyword evidence="6" id="KW-1185">Reference proteome</keyword>
<dbReference type="CDD" id="cd06413">
    <property type="entry name" value="GH25_muramidase_1"/>
    <property type="match status" value="1"/>
</dbReference>
<proteinExistence type="inferred from homology"/>
<keyword evidence="3" id="KW-0326">Glycosidase</keyword>
<dbReference type="PANTHER" id="PTHR34135">
    <property type="entry name" value="LYSOZYME"/>
    <property type="match status" value="1"/>
</dbReference>
<evidence type="ECO:0000313" key="6">
    <source>
        <dbReference type="Proteomes" id="UP000320593"/>
    </source>
</evidence>
<keyword evidence="4" id="KW-0472">Membrane</keyword>
<feature type="transmembrane region" description="Helical" evidence="4">
    <location>
        <begin position="12"/>
        <end position="33"/>
    </location>
</feature>
<keyword evidence="4" id="KW-0812">Transmembrane</keyword>
<dbReference type="GO" id="GO:0003796">
    <property type="term" value="F:lysozyme activity"/>
    <property type="evidence" value="ECO:0007669"/>
    <property type="project" value="InterPro"/>
</dbReference>
<keyword evidence="2" id="KW-0378">Hydrolase</keyword>
<evidence type="ECO:0000256" key="2">
    <source>
        <dbReference type="ARBA" id="ARBA00022801"/>
    </source>
</evidence>
<evidence type="ECO:0000256" key="1">
    <source>
        <dbReference type="ARBA" id="ARBA00010646"/>
    </source>
</evidence>
<dbReference type="RefSeq" id="WP_155197590.1">
    <property type="nucleotide sequence ID" value="NZ_SMLY01000079.1"/>
</dbReference>
<reference evidence="5 6" key="1">
    <citation type="submission" date="2019-07" db="EMBL/GenBank/DDBJ databases">
        <title>Genomic Encyclopedia of Archaeal and Bacterial Type Strains, Phase II (KMG-II): from individual species to whole genera.</title>
        <authorList>
            <person name="Goeker M."/>
        </authorList>
    </citation>
    <scope>NUCLEOTIDE SEQUENCE [LARGE SCALE GENOMIC DNA]</scope>
    <source>
        <strain evidence="5 6">ATCC BAA-252</strain>
    </source>
</reference>
<keyword evidence="4" id="KW-1133">Transmembrane helix</keyword>
<organism evidence="5 6">
    <name type="scientific">Roseibium hamelinense</name>
    <dbReference type="NCBI Taxonomy" id="150831"/>
    <lineage>
        <taxon>Bacteria</taxon>
        <taxon>Pseudomonadati</taxon>
        <taxon>Pseudomonadota</taxon>
        <taxon>Alphaproteobacteria</taxon>
        <taxon>Hyphomicrobiales</taxon>
        <taxon>Stappiaceae</taxon>
        <taxon>Roseibium</taxon>
    </lineage>
</organism>
<dbReference type="GO" id="GO:0016998">
    <property type="term" value="P:cell wall macromolecule catabolic process"/>
    <property type="evidence" value="ECO:0007669"/>
    <property type="project" value="InterPro"/>
</dbReference>
<dbReference type="SUPFAM" id="SSF51445">
    <property type="entry name" value="(Trans)glycosidases"/>
    <property type="match status" value="1"/>
</dbReference>
<dbReference type="InterPro" id="IPR017853">
    <property type="entry name" value="GH"/>
</dbReference>
<accession>A0A562SFH4</accession>
<dbReference type="SMART" id="SM00641">
    <property type="entry name" value="Glyco_25"/>
    <property type="match status" value="1"/>
</dbReference>
<dbReference type="AlphaFoldDB" id="A0A562SFH4"/>
<evidence type="ECO:0000256" key="3">
    <source>
        <dbReference type="ARBA" id="ARBA00023295"/>
    </source>
</evidence>
<dbReference type="PANTHER" id="PTHR34135:SF2">
    <property type="entry name" value="LYSOZYME"/>
    <property type="match status" value="1"/>
</dbReference>
<sequence length="239" mass="26868">MVQWLYGLLRFLFYCAVGGVIVVAGVAYFFMTWEPDRDEYAFRGIDISHHNGPIDWARVADDDVAFVYMKASEGADFKDRAFLDNWAGAKSVGLPHGAYHFFSLCRTGAAQADNFLAALPDTDGMLPPVVDLEFEGNCARRPPVEEVLSEISDYVGRVEQSTGKPVILYAPQPFYEAYLKDNGLNRRLWVRSLWKSPDYSADWTLWQYHQRGAIRGIDTEVDLNVLAVGMTPGNLISLN</sequence>